<organism evidence="1">
    <name type="scientific">Arundo donax</name>
    <name type="common">Giant reed</name>
    <name type="synonym">Donax arundinaceus</name>
    <dbReference type="NCBI Taxonomy" id="35708"/>
    <lineage>
        <taxon>Eukaryota</taxon>
        <taxon>Viridiplantae</taxon>
        <taxon>Streptophyta</taxon>
        <taxon>Embryophyta</taxon>
        <taxon>Tracheophyta</taxon>
        <taxon>Spermatophyta</taxon>
        <taxon>Magnoliopsida</taxon>
        <taxon>Liliopsida</taxon>
        <taxon>Poales</taxon>
        <taxon>Poaceae</taxon>
        <taxon>PACMAD clade</taxon>
        <taxon>Arundinoideae</taxon>
        <taxon>Arundineae</taxon>
        <taxon>Arundo</taxon>
    </lineage>
</organism>
<dbReference type="EMBL" id="GBRH01259952">
    <property type="protein sequence ID" value="JAD37943.1"/>
    <property type="molecule type" value="Transcribed_RNA"/>
</dbReference>
<accession>A0A0A8ZJR2</accession>
<dbReference type="AlphaFoldDB" id="A0A0A8ZJR2"/>
<name>A0A0A8ZJR2_ARUDO</name>
<evidence type="ECO:0000313" key="1">
    <source>
        <dbReference type="EMBL" id="JAD37943.1"/>
    </source>
</evidence>
<reference evidence="1" key="1">
    <citation type="submission" date="2014-09" db="EMBL/GenBank/DDBJ databases">
        <authorList>
            <person name="Magalhaes I.L.F."/>
            <person name="Oliveira U."/>
            <person name="Santos F.R."/>
            <person name="Vidigal T.H.D.A."/>
            <person name="Brescovit A.D."/>
            <person name="Santos A.J."/>
        </authorList>
    </citation>
    <scope>NUCLEOTIDE SEQUENCE</scope>
    <source>
        <tissue evidence="1">Shoot tissue taken approximately 20 cm above the soil surface</tissue>
    </source>
</reference>
<protein>
    <submittedName>
        <fullName evidence="1">Uncharacterized protein</fullName>
    </submittedName>
</protein>
<proteinExistence type="predicted"/>
<reference evidence="1" key="2">
    <citation type="journal article" date="2015" name="Data Brief">
        <title>Shoot transcriptome of the giant reed, Arundo donax.</title>
        <authorList>
            <person name="Barrero R.A."/>
            <person name="Guerrero F.D."/>
            <person name="Moolhuijzen P."/>
            <person name="Goolsby J.A."/>
            <person name="Tidwell J."/>
            <person name="Bellgard S.E."/>
            <person name="Bellgard M.I."/>
        </authorList>
    </citation>
    <scope>NUCLEOTIDE SEQUENCE</scope>
    <source>
        <tissue evidence="1">Shoot tissue taken approximately 20 cm above the soil surface</tissue>
    </source>
</reference>
<sequence length="53" mass="6110">MHKRRASWEPCDIQTSAYEIPNFSFLAMIEVTSRTRSCIRKVLALPHAFLSVT</sequence>